<keyword evidence="2 3" id="KW-0694">RNA-binding</keyword>
<dbReference type="InterPro" id="IPR000504">
    <property type="entry name" value="RRM_dom"/>
</dbReference>
<dbReference type="WBParaSite" id="nRc.2.0.1.t32083-RA">
    <property type="protein sequence ID" value="nRc.2.0.1.t32083-RA"/>
    <property type="gene ID" value="nRc.2.0.1.g32083"/>
</dbReference>
<accession>A0A915K2M6</accession>
<dbReference type="Proteomes" id="UP000887565">
    <property type="component" value="Unplaced"/>
</dbReference>
<dbReference type="PANTHER" id="PTHR10693:SF20">
    <property type="entry name" value="AT27578P"/>
    <property type="match status" value="1"/>
</dbReference>
<evidence type="ECO:0000259" key="5">
    <source>
        <dbReference type="PROSITE" id="PS50102"/>
    </source>
</evidence>
<reference evidence="8" key="1">
    <citation type="submission" date="2022-11" db="UniProtKB">
        <authorList>
            <consortium name="WormBaseParasite"/>
        </authorList>
    </citation>
    <scope>IDENTIFICATION</scope>
</reference>
<dbReference type="InterPro" id="IPR039539">
    <property type="entry name" value="Ras_GTPase_bind_prot"/>
</dbReference>
<dbReference type="GO" id="GO:0005829">
    <property type="term" value="C:cytosol"/>
    <property type="evidence" value="ECO:0007669"/>
    <property type="project" value="TreeGrafter"/>
</dbReference>
<dbReference type="SMART" id="SM00360">
    <property type="entry name" value="RRM"/>
    <property type="match status" value="1"/>
</dbReference>
<evidence type="ECO:0000259" key="6">
    <source>
        <dbReference type="PROSITE" id="PS50177"/>
    </source>
</evidence>
<name>A0A915K2M6_ROMCU</name>
<evidence type="ECO:0000256" key="3">
    <source>
        <dbReference type="PROSITE-ProRule" id="PRU00176"/>
    </source>
</evidence>
<dbReference type="GO" id="GO:0003729">
    <property type="term" value="F:mRNA binding"/>
    <property type="evidence" value="ECO:0007669"/>
    <property type="project" value="TreeGrafter"/>
</dbReference>
<feature type="region of interest" description="Disordered" evidence="4">
    <location>
        <begin position="448"/>
        <end position="495"/>
    </location>
</feature>
<dbReference type="GO" id="GO:1990904">
    <property type="term" value="C:ribonucleoprotein complex"/>
    <property type="evidence" value="ECO:0007669"/>
    <property type="project" value="TreeGrafter"/>
</dbReference>
<dbReference type="Gene3D" id="3.10.450.50">
    <property type="match status" value="1"/>
</dbReference>
<feature type="compositionally biased region" description="Polar residues" evidence="4">
    <location>
        <begin position="354"/>
        <end position="364"/>
    </location>
</feature>
<feature type="compositionally biased region" description="Gly residues" evidence="4">
    <location>
        <begin position="597"/>
        <end position="612"/>
    </location>
</feature>
<feature type="region of interest" description="Disordered" evidence="4">
    <location>
        <begin position="351"/>
        <end position="370"/>
    </location>
</feature>
<evidence type="ECO:0000256" key="2">
    <source>
        <dbReference type="ARBA" id="ARBA00022884"/>
    </source>
</evidence>
<feature type="compositionally biased region" description="Polar residues" evidence="4">
    <location>
        <begin position="320"/>
        <end position="331"/>
    </location>
</feature>
<dbReference type="Pfam" id="PF02136">
    <property type="entry name" value="NTF2"/>
    <property type="match status" value="1"/>
</dbReference>
<evidence type="ECO:0000256" key="1">
    <source>
        <dbReference type="ARBA" id="ARBA00004210"/>
    </source>
</evidence>
<dbReference type="GO" id="GO:0010494">
    <property type="term" value="C:cytoplasmic stress granule"/>
    <property type="evidence" value="ECO:0007669"/>
    <property type="project" value="UniProtKB-SubCell"/>
</dbReference>
<dbReference type="SUPFAM" id="SSF54928">
    <property type="entry name" value="RNA-binding domain, RBD"/>
    <property type="match status" value="1"/>
</dbReference>
<proteinExistence type="predicted"/>
<keyword evidence="7" id="KW-1185">Reference proteome</keyword>
<dbReference type="InterPro" id="IPR002075">
    <property type="entry name" value="NTF2_dom"/>
</dbReference>
<comment type="subcellular location">
    <subcellularLocation>
        <location evidence="1">Cytoplasm</location>
        <location evidence="1">Stress granule</location>
    </subcellularLocation>
</comment>
<dbReference type="InterPro" id="IPR035979">
    <property type="entry name" value="RBD_domain_sf"/>
</dbReference>
<evidence type="ECO:0000256" key="4">
    <source>
        <dbReference type="SAM" id="MobiDB-lite"/>
    </source>
</evidence>
<dbReference type="InterPro" id="IPR032710">
    <property type="entry name" value="NTF2-like_dom_sf"/>
</dbReference>
<dbReference type="Pfam" id="PF00076">
    <property type="entry name" value="RRM_1"/>
    <property type="match status" value="1"/>
</dbReference>
<dbReference type="SUPFAM" id="SSF54427">
    <property type="entry name" value="NTF2-like"/>
    <property type="match status" value="1"/>
</dbReference>
<feature type="compositionally biased region" description="Polar residues" evidence="4">
    <location>
        <begin position="291"/>
        <end position="312"/>
    </location>
</feature>
<evidence type="ECO:0000313" key="8">
    <source>
        <dbReference type="WBParaSite" id="nRc.2.0.1.t32083-RA"/>
    </source>
</evidence>
<feature type="region of interest" description="Disordered" evidence="4">
    <location>
        <begin position="583"/>
        <end position="692"/>
    </location>
</feature>
<dbReference type="CDD" id="cd00780">
    <property type="entry name" value="NTF2"/>
    <property type="match status" value="1"/>
</dbReference>
<organism evidence="7 8">
    <name type="scientific">Romanomermis culicivorax</name>
    <name type="common">Nematode worm</name>
    <dbReference type="NCBI Taxonomy" id="13658"/>
    <lineage>
        <taxon>Eukaryota</taxon>
        <taxon>Metazoa</taxon>
        <taxon>Ecdysozoa</taxon>
        <taxon>Nematoda</taxon>
        <taxon>Enoplea</taxon>
        <taxon>Dorylaimia</taxon>
        <taxon>Mermithida</taxon>
        <taxon>Mermithoidea</taxon>
        <taxon>Mermithidae</taxon>
        <taxon>Romanomermis</taxon>
    </lineage>
</organism>
<dbReference type="InterPro" id="IPR018222">
    <property type="entry name" value="Nuclear_transport_factor_2_euk"/>
</dbReference>
<dbReference type="OMA" id="DCHARIR"/>
<dbReference type="AlphaFoldDB" id="A0A915K2M6"/>
<protein>
    <submittedName>
        <fullName evidence="8">Uncharacterized protein</fullName>
    </submittedName>
</protein>
<evidence type="ECO:0000313" key="7">
    <source>
        <dbReference type="Proteomes" id="UP000887565"/>
    </source>
</evidence>
<dbReference type="PROSITE" id="PS50102">
    <property type="entry name" value="RRM"/>
    <property type="match status" value="1"/>
</dbReference>
<feature type="compositionally biased region" description="Gly residues" evidence="4">
    <location>
        <begin position="621"/>
        <end position="632"/>
    </location>
</feature>
<feature type="compositionally biased region" description="Low complexity" evidence="4">
    <location>
        <begin position="269"/>
        <end position="282"/>
    </location>
</feature>
<dbReference type="Gene3D" id="3.30.70.330">
    <property type="match status" value="1"/>
</dbReference>
<sequence length="692" mass="73940">MVVDHHPQQQESVVPSAQMVGREFVRQYYTMMGDSPQQVYRFYSKDSVYAFNTSEPAIGQVGISEKIEMLKLHDCHAKIRALDSYETLHRAVVVQVIGDLSINAGVSRRFAQTFVLAPQSEKKYYVLNNIFRYLDELFDKEADKTLQNNVDMLPALNGNAHEDEINNNARLSMPVYNLHISSQQASLSQKPLSENCNTSNRYATATSSVHDTVDQTSSISTNNATTVVQSVAAVVSSINLPTTLQANEQSSQNITTEWNASMAAAKVTASSPPSNVSSTASSFYVPPATPLHQQTPDFQSPLPSRSMNSMNSSDERRQKQSSGSTNASETSPPQPIAVESNVQTSVTAKIMHDQVSSPETTPSVKTDAATMPAPPTITPIDQFVVDDGASTSPKGNSVASSWAKKVAGNTLIAAQIQKPAYTNVSNSNGSSSWSTTPVNQASPLAQQLTPTPSALAPPVDNQPQQTSCESPAPSSSGMINGGSKVSGNVAGREQTRGRRYSYKELAAPVIFVSNLPGDISEQELRDCFSVFGNLTFIELRKRESNLPSRPYPSFAFITFDGIGAAVRVMESRNSLSIRGNHQLYVNPKREERSNDRTGGGSGSVDRGYGGPNGAQSMPRGGIRGGQQSGRGSGVNFESRGGPYRGGASSGGGGYQRGSGAARTFTQSGRGGGGPPHFFSNAGLPGQQTSRNA</sequence>
<dbReference type="InterPro" id="IPR012677">
    <property type="entry name" value="Nucleotide-bd_a/b_plait_sf"/>
</dbReference>
<feature type="compositionally biased region" description="Gly residues" evidence="4">
    <location>
        <begin position="642"/>
        <end position="656"/>
    </location>
</feature>
<feature type="region of interest" description="Disordered" evidence="4">
    <location>
        <begin position="269"/>
        <end position="338"/>
    </location>
</feature>
<feature type="domain" description="RRM" evidence="5">
    <location>
        <begin position="508"/>
        <end position="590"/>
    </location>
</feature>
<feature type="compositionally biased region" description="Polar residues" evidence="4">
    <location>
        <begin position="461"/>
        <end position="486"/>
    </location>
</feature>
<feature type="domain" description="NTF2" evidence="6">
    <location>
        <begin position="20"/>
        <end position="133"/>
    </location>
</feature>
<dbReference type="PROSITE" id="PS50177">
    <property type="entry name" value="NTF2_DOMAIN"/>
    <property type="match status" value="1"/>
</dbReference>
<dbReference type="PANTHER" id="PTHR10693">
    <property type="entry name" value="RAS GTPASE-ACTIVATING PROTEIN-BINDING PROTEIN"/>
    <property type="match status" value="1"/>
</dbReference>